<name>A0A9W3Z0K6_LACJH</name>
<dbReference type="AlphaFoldDB" id="A0A9W3Z0K6"/>
<proteinExistence type="predicted"/>
<organism evidence="1 2">
    <name type="scientific">Lactobacillus johnsonii</name>
    <dbReference type="NCBI Taxonomy" id="33959"/>
    <lineage>
        <taxon>Bacteria</taxon>
        <taxon>Bacillati</taxon>
        <taxon>Bacillota</taxon>
        <taxon>Bacilli</taxon>
        <taxon>Lactobacillales</taxon>
        <taxon>Lactobacillaceae</taxon>
        <taxon>Lactobacillus</taxon>
    </lineage>
</organism>
<gene>
    <name evidence="1" type="ORF">D7321_04010</name>
</gene>
<evidence type="ECO:0000313" key="2">
    <source>
        <dbReference type="Proteomes" id="UP000283758"/>
    </source>
</evidence>
<sequence>MLYSIIKGQQSLLSQHIFSKMVNKLHIWDSVSTSQKRNHTTITVYVLGRTGRSLLRMLHCFARDSQSFSINNHNMQATETLIQALYASYFKAQALGNNNSSLLFNEHKLSVESSLGSVLNLSSFDVLFQSESPLKPVVSRTNDAFFLKNADKSRLPELLADAILVGGVTDKKLHSSLGSRANTPLKPKSSDDGSSWFDSTISFFQNHRLAHQINIFKLFLPNSVNDDADTLRLISSRFGEGGARSNSLYCPKHVLANILCGNWPFILHFLRLFSINNVPKQQFLRAKYYLDMFGYCLNNISNCFSAFSPVLSMSSYSLFNANNLNNAINISSSTSSVLSVGSKSTSSIYKPIGLLPYEVSDSLVVPKHVSLTDCLTTPNSFALRSRRHIDLKDCY</sequence>
<reference evidence="1 2" key="1">
    <citation type="submission" date="2018-10" db="EMBL/GenBank/DDBJ databases">
        <title>Complete genome sequencing of Lactobacillus johnsonii ZLJ010.</title>
        <authorList>
            <person name="Zhang W."/>
            <person name="Ji H."/>
            <person name="Wang J."/>
            <person name="Zhang D."/>
            <person name="Liu H."/>
            <person name="Wang S."/>
            <person name="Wang Y."/>
        </authorList>
    </citation>
    <scope>NUCLEOTIDE SEQUENCE [LARGE SCALE GENOMIC DNA]</scope>
    <source>
        <strain evidence="1 2">ZLJ010</strain>
    </source>
</reference>
<dbReference type="EMBL" id="CP032680">
    <property type="protein sequence ID" value="AZZ67314.1"/>
    <property type="molecule type" value="Genomic_DNA"/>
</dbReference>
<dbReference type="Proteomes" id="UP000283758">
    <property type="component" value="Chromosome"/>
</dbReference>
<protein>
    <submittedName>
        <fullName evidence="1">Uncharacterized protein</fullName>
    </submittedName>
</protein>
<evidence type="ECO:0000313" key="1">
    <source>
        <dbReference type="EMBL" id="AZZ67314.1"/>
    </source>
</evidence>
<accession>A0A9W3Z0K6</accession>